<sequence length="373" mass="38564">MPRVLSGEISLVQRAGSSSLATSYGAGAAMREHVVVRLDSDDGVAGVGEASPLKHFTGESIGIIRTALGEDLLPAVRGLDPLDIVAAHQRMDAALPANSSAKAAVDMALYDLAARIQGLPVHKLLGGAVRTRVPITRPLGILSIEEAVRQALLYAGAGHRTLKVGVDADSDVARVRAVREAVGPDVAIRIDANQGYDLSTAMRVVESLRDVRIEYFEQLLPAGQLCGLARLRSLGARVAVDESLHSPADALRLVEAEAADVFVIKLIKTGGLWPALQIAAIAAAAGVGCTVVSPYDMQFGAAHGLHLAASLPNLAGACELTVFASQAQMATTCHRVVDGCIELGAGPGCGVDAITELADLDLARASAPVAHLA</sequence>
<comment type="similarity">
    <text evidence="1">Belongs to the mandelate racemase/muconate lactonizing enzyme family.</text>
</comment>
<dbReference type="Pfam" id="PF02746">
    <property type="entry name" value="MR_MLE_N"/>
    <property type="match status" value="1"/>
</dbReference>
<evidence type="ECO:0000313" key="5">
    <source>
        <dbReference type="EMBL" id="RKJ98651.1"/>
    </source>
</evidence>
<comment type="caution">
    <text evidence="5">The sequence shown here is derived from an EMBL/GenBank/DDBJ whole genome shotgun (WGS) entry which is preliminary data.</text>
</comment>
<evidence type="ECO:0000313" key="6">
    <source>
        <dbReference type="Proteomes" id="UP000216225"/>
    </source>
</evidence>
<keyword evidence="3" id="KW-0413">Isomerase</keyword>
<accession>A0A3R7EFQ9</accession>
<dbReference type="Gene3D" id="3.30.390.10">
    <property type="entry name" value="Enolase-like, N-terminal domain"/>
    <property type="match status" value="1"/>
</dbReference>
<protein>
    <submittedName>
        <fullName evidence="5">Dipeptide epimerase</fullName>
    </submittedName>
</protein>
<feature type="domain" description="Mandelate racemase/muconate lactonizing enzyme C-terminal" evidence="4">
    <location>
        <begin position="144"/>
        <end position="238"/>
    </location>
</feature>
<gene>
    <name evidence="5" type="ORF">CE154_002480</name>
</gene>
<dbReference type="PANTHER" id="PTHR48073:SF2">
    <property type="entry name" value="O-SUCCINYLBENZOATE SYNTHASE"/>
    <property type="match status" value="1"/>
</dbReference>
<keyword evidence="2" id="KW-0479">Metal-binding</keyword>
<dbReference type="InterPro" id="IPR036849">
    <property type="entry name" value="Enolase-like_C_sf"/>
</dbReference>
<evidence type="ECO:0000256" key="2">
    <source>
        <dbReference type="ARBA" id="ARBA00022723"/>
    </source>
</evidence>
<dbReference type="SMART" id="SM00922">
    <property type="entry name" value="MR_MLE"/>
    <property type="match status" value="1"/>
</dbReference>
<dbReference type="SFLD" id="SFLDS00001">
    <property type="entry name" value="Enolase"/>
    <property type="match status" value="1"/>
</dbReference>
<dbReference type="Gene3D" id="3.20.20.120">
    <property type="entry name" value="Enolase-like C-terminal domain"/>
    <property type="match status" value="1"/>
</dbReference>
<dbReference type="InterPro" id="IPR018110">
    <property type="entry name" value="Mandel_Rmase/mucon_lact_enz_CS"/>
</dbReference>
<dbReference type="AlphaFoldDB" id="A0A3R7EFQ9"/>
<dbReference type="PROSITE" id="PS00908">
    <property type="entry name" value="MR_MLE_1"/>
    <property type="match status" value="1"/>
</dbReference>
<reference evidence="5 6" key="1">
    <citation type="submission" date="2018-09" db="EMBL/GenBank/DDBJ databases">
        <title>Genome comparison of Alicycliphilus sp. BQ1, a polyurethanolytic bacterium, with its closest phylogenetic relatives Alicycliphilus denitrificans BC and K601, unable to attack polyurethane.</title>
        <authorList>
            <person name="Loza-Tavera H."/>
            <person name="Lozano L."/>
            <person name="Cevallos M."/>
            <person name="Maya-Lucas O."/>
            <person name="Garcia-Mena J."/>
            <person name="Hernandez J."/>
        </authorList>
    </citation>
    <scope>NUCLEOTIDE SEQUENCE [LARGE SCALE GENOMIC DNA]</scope>
    <source>
        <strain evidence="5 6">BQ1</strain>
    </source>
</reference>
<dbReference type="InterPro" id="IPR029065">
    <property type="entry name" value="Enolase_C-like"/>
</dbReference>
<dbReference type="Proteomes" id="UP000216225">
    <property type="component" value="Unassembled WGS sequence"/>
</dbReference>
<evidence type="ECO:0000256" key="3">
    <source>
        <dbReference type="ARBA" id="ARBA00023235"/>
    </source>
</evidence>
<dbReference type="GO" id="GO:0006518">
    <property type="term" value="P:peptide metabolic process"/>
    <property type="evidence" value="ECO:0007669"/>
    <property type="project" value="UniProtKB-ARBA"/>
</dbReference>
<evidence type="ECO:0000256" key="1">
    <source>
        <dbReference type="ARBA" id="ARBA00008031"/>
    </source>
</evidence>
<dbReference type="Pfam" id="PF13378">
    <property type="entry name" value="MR_MLE_C"/>
    <property type="match status" value="1"/>
</dbReference>
<name>A0A3R7EFQ9_9BURK</name>
<dbReference type="InterPro" id="IPR013341">
    <property type="entry name" value="Mandelate_racemase_N_dom"/>
</dbReference>
<dbReference type="SUPFAM" id="SSF51604">
    <property type="entry name" value="Enolase C-terminal domain-like"/>
    <property type="match status" value="1"/>
</dbReference>
<proteinExistence type="inferred from homology"/>
<dbReference type="PANTHER" id="PTHR48073">
    <property type="entry name" value="O-SUCCINYLBENZOATE SYNTHASE-RELATED"/>
    <property type="match status" value="1"/>
</dbReference>
<dbReference type="GO" id="GO:0009063">
    <property type="term" value="P:amino acid catabolic process"/>
    <property type="evidence" value="ECO:0007669"/>
    <property type="project" value="InterPro"/>
</dbReference>
<dbReference type="EMBL" id="NKDB02000001">
    <property type="protein sequence ID" value="RKJ98651.1"/>
    <property type="molecule type" value="Genomic_DNA"/>
</dbReference>
<dbReference type="GO" id="GO:0016854">
    <property type="term" value="F:racemase and epimerase activity"/>
    <property type="evidence" value="ECO:0007669"/>
    <property type="project" value="UniProtKB-ARBA"/>
</dbReference>
<dbReference type="RefSeq" id="WP_094434869.1">
    <property type="nucleotide sequence ID" value="NZ_NKDB02000001.1"/>
</dbReference>
<dbReference type="GO" id="GO:0046872">
    <property type="term" value="F:metal ion binding"/>
    <property type="evidence" value="ECO:0007669"/>
    <property type="project" value="UniProtKB-KW"/>
</dbReference>
<dbReference type="InterPro" id="IPR013342">
    <property type="entry name" value="Mandelate_racemase_C"/>
</dbReference>
<organism evidence="5 6">
    <name type="scientific">Alicycliphilus denitrificans</name>
    <dbReference type="NCBI Taxonomy" id="179636"/>
    <lineage>
        <taxon>Bacteria</taxon>
        <taxon>Pseudomonadati</taxon>
        <taxon>Pseudomonadota</taxon>
        <taxon>Betaproteobacteria</taxon>
        <taxon>Burkholderiales</taxon>
        <taxon>Comamonadaceae</taxon>
        <taxon>Alicycliphilus</taxon>
    </lineage>
</organism>
<dbReference type="InterPro" id="IPR029017">
    <property type="entry name" value="Enolase-like_N"/>
</dbReference>
<evidence type="ECO:0000259" key="4">
    <source>
        <dbReference type="SMART" id="SM00922"/>
    </source>
</evidence>
<dbReference type="SUPFAM" id="SSF54826">
    <property type="entry name" value="Enolase N-terminal domain-like"/>
    <property type="match status" value="1"/>
</dbReference>